<dbReference type="AlphaFoldDB" id="A0A0N8E7Z4"/>
<dbReference type="InterPro" id="IPR033906">
    <property type="entry name" value="Lipase_N"/>
</dbReference>
<evidence type="ECO:0000256" key="3">
    <source>
        <dbReference type="ARBA" id="ARBA00022525"/>
    </source>
</evidence>
<feature type="transmembrane region" description="Helical" evidence="5">
    <location>
        <begin position="27"/>
        <end position="47"/>
    </location>
</feature>
<evidence type="ECO:0000313" key="7">
    <source>
        <dbReference type="EMBL" id="JAN41821.1"/>
    </source>
</evidence>
<organism evidence="7">
    <name type="scientific">Daphnia magna</name>
    <dbReference type="NCBI Taxonomy" id="35525"/>
    <lineage>
        <taxon>Eukaryota</taxon>
        <taxon>Metazoa</taxon>
        <taxon>Ecdysozoa</taxon>
        <taxon>Arthropoda</taxon>
        <taxon>Crustacea</taxon>
        <taxon>Branchiopoda</taxon>
        <taxon>Diplostraca</taxon>
        <taxon>Cladocera</taxon>
        <taxon>Anomopoda</taxon>
        <taxon>Daphniidae</taxon>
        <taxon>Daphnia</taxon>
    </lineage>
</organism>
<dbReference type="GO" id="GO:0005615">
    <property type="term" value="C:extracellular space"/>
    <property type="evidence" value="ECO:0007669"/>
    <property type="project" value="TreeGrafter"/>
</dbReference>
<dbReference type="GO" id="GO:0016298">
    <property type="term" value="F:lipase activity"/>
    <property type="evidence" value="ECO:0007669"/>
    <property type="project" value="InterPro"/>
</dbReference>
<keyword evidence="5" id="KW-0812">Transmembrane</keyword>
<name>A0A0N8E7Z4_9CRUS</name>
<dbReference type="GO" id="GO:0016042">
    <property type="term" value="P:lipid catabolic process"/>
    <property type="evidence" value="ECO:0007669"/>
    <property type="project" value="TreeGrafter"/>
</dbReference>
<accession>A0A0N8E7Z4</accession>
<sequence length="347" mass="37753">MLLLNQCCASQPSYLQLRKYETKMASFRLLIASLVFVLSPTWCYVITFEDSIEGRAPNVSTVVFELFTQFNPTKPQILELDNLERLQLSFFDPLVPTKIFAHGWNSGPLSAYSSRDAYIYREDCNFIAVDWSVLASGIEYPLIVERDVPLAAVHVGQFIDFLVENTGTSFSNFHLMGHSLGAHVVGGAGAAVTLGRIPRITGLDPAGPFFSLNDTDTRLDLTDGDFVDVIHTNGGTLLGDELGFLPPMGHIDFYPNGGQFQPGCTANSIELTGQGRGGCDHGRSVTYFAESINSQVGFRAVECATQEDFNAGLCADNEAVLMGDPTPSTARGIYYLATSDKTPYALG</sequence>
<reference evidence="7" key="1">
    <citation type="submission" date="2015-10" db="EMBL/GenBank/DDBJ databases">
        <title>EvidentialGene: Evidence-directed Construction of Complete mRNA Transcriptomes without Genomes.</title>
        <authorList>
            <person name="Gilbert D.G."/>
        </authorList>
    </citation>
    <scope>NUCLEOTIDE SEQUENCE</scope>
</reference>
<dbReference type="CDD" id="cd00707">
    <property type="entry name" value="Pancreat_lipase_like"/>
    <property type="match status" value="1"/>
</dbReference>
<dbReference type="PANTHER" id="PTHR11610">
    <property type="entry name" value="LIPASE"/>
    <property type="match status" value="1"/>
</dbReference>
<evidence type="ECO:0000256" key="4">
    <source>
        <dbReference type="RuleBase" id="RU004262"/>
    </source>
</evidence>
<proteinExistence type="inferred from homology"/>
<keyword evidence="5" id="KW-0472">Membrane</keyword>
<dbReference type="PANTHER" id="PTHR11610:SF190">
    <property type="entry name" value="VITELLOGENIN-3-LIKE PROTEIN"/>
    <property type="match status" value="1"/>
</dbReference>
<keyword evidence="3" id="KW-0964">Secreted</keyword>
<dbReference type="Gene3D" id="3.40.50.1820">
    <property type="entry name" value="alpha/beta hydrolase"/>
    <property type="match status" value="1"/>
</dbReference>
<dbReference type="EMBL" id="GDIQ01052916">
    <property type="protein sequence ID" value="JAN41821.1"/>
    <property type="molecule type" value="Transcribed_RNA"/>
</dbReference>
<evidence type="ECO:0000256" key="5">
    <source>
        <dbReference type="SAM" id="Phobius"/>
    </source>
</evidence>
<dbReference type="Pfam" id="PF00151">
    <property type="entry name" value="Lipase"/>
    <property type="match status" value="1"/>
</dbReference>
<dbReference type="PRINTS" id="PR00821">
    <property type="entry name" value="TAGLIPASE"/>
</dbReference>
<comment type="subcellular location">
    <subcellularLocation>
        <location evidence="1">Secreted</location>
    </subcellularLocation>
</comment>
<dbReference type="OrthoDB" id="199913at2759"/>
<dbReference type="EMBL" id="GDIQ01068715">
    <property type="protein sequence ID" value="JAN26022.1"/>
    <property type="molecule type" value="Transcribed_RNA"/>
</dbReference>
<dbReference type="InterPro" id="IPR013818">
    <property type="entry name" value="Lipase"/>
</dbReference>
<evidence type="ECO:0000256" key="2">
    <source>
        <dbReference type="ARBA" id="ARBA00010701"/>
    </source>
</evidence>
<dbReference type="InterPro" id="IPR000734">
    <property type="entry name" value="TAG_lipase"/>
</dbReference>
<dbReference type="InterPro" id="IPR029058">
    <property type="entry name" value="AB_hydrolase_fold"/>
</dbReference>
<evidence type="ECO:0000259" key="6">
    <source>
        <dbReference type="Pfam" id="PF00151"/>
    </source>
</evidence>
<feature type="domain" description="Lipase" evidence="6">
    <location>
        <begin position="56"/>
        <end position="344"/>
    </location>
</feature>
<protein>
    <submittedName>
        <fullName evidence="7">Pancreatic triacylglycerol lipase</fullName>
    </submittedName>
</protein>
<evidence type="ECO:0000256" key="1">
    <source>
        <dbReference type="ARBA" id="ARBA00004613"/>
    </source>
</evidence>
<dbReference type="FunFam" id="3.40.50.1820:FF:000122">
    <property type="entry name" value="Vitellogenin-3-like Protein"/>
    <property type="match status" value="1"/>
</dbReference>
<comment type="similarity">
    <text evidence="2 4">Belongs to the AB hydrolase superfamily. Lipase family.</text>
</comment>
<dbReference type="SUPFAM" id="SSF53474">
    <property type="entry name" value="alpha/beta-Hydrolases"/>
    <property type="match status" value="1"/>
</dbReference>
<keyword evidence="5" id="KW-1133">Transmembrane helix</keyword>